<proteinExistence type="predicted"/>
<organism evidence="1 2">
    <name type="scientific">Phaeocystidibacter marisrubri</name>
    <dbReference type="NCBI Taxonomy" id="1577780"/>
    <lineage>
        <taxon>Bacteria</taxon>
        <taxon>Pseudomonadati</taxon>
        <taxon>Bacteroidota</taxon>
        <taxon>Flavobacteriia</taxon>
        <taxon>Flavobacteriales</taxon>
        <taxon>Phaeocystidibacteraceae</taxon>
        <taxon>Phaeocystidibacter</taxon>
    </lineage>
</organism>
<accession>A0A6L3ZDM6</accession>
<protein>
    <recommendedName>
        <fullName evidence="3">Helix-hairpin-helix domain-containing protein</fullName>
    </recommendedName>
</protein>
<sequence length="622" mass="70231">MRWLCSIFVMGLSFIGFSQDEHPLPPADANLSSYQLQQWNDDLEYYQNDPMSLCESDPNVLADHPLLTFQQAVNLTYYTHRSGCILDWGELGNIKGFSREWIEIAKPYFTLAQPQSGFRFLPKYYTAKLRLGFKVNGPVNKGTTTGAYPGPSFQDGGSLILKAQPYEIGLRWQRDAEEPWLSIQRGIWDYWSGYAIWRPTSSASFGIGSYRLGFGTGLLVGSAFGGRRISSLSDLHRRVSSSRMSASAMESGQWTGFTSVYHRYPIGIRVAIGRSKLDARIESDTISTLYSTGWHRTKSERAFRKTVEAWNSFVELSYSLNNFKLSGAFNYIKLSHPYGGRKEYGGTSLHLQYLLGALHIESETAIDSRGRFALIGSVSKAIDDHTIGLRIENITLDYQPHPIQHPPLLVSGNGVLSMQAFWQTRFYGGETSLLLFAGRGLQKRSTPLEKWGWEWKISKRIHSVLWSSTARQTVQEGTSYYVVQRLEFNTPNPMVSLRWNGNFNRVNAISQSYAVQAIYTLKSHQITGQIYAYNDAGTGHNTWLYTPTTSMQMRIAALSGRGVGVSLKWTWELTNQHSVQIASYSDERVGAIERGSGNDQSRGNRSFSIVIEYHWKLGNRNS</sequence>
<dbReference type="Proteomes" id="UP000484164">
    <property type="component" value="Unassembled WGS sequence"/>
</dbReference>
<keyword evidence="2" id="KW-1185">Reference proteome</keyword>
<evidence type="ECO:0008006" key="3">
    <source>
        <dbReference type="Google" id="ProtNLM"/>
    </source>
</evidence>
<evidence type="ECO:0000313" key="2">
    <source>
        <dbReference type="Proteomes" id="UP000484164"/>
    </source>
</evidence>
<name>A0A6L3ZDM6_9FLAO</name>
<evidence type="ECO:0000313" key="1">
    <source>
        <dbReference type="EMBL" id="KAB2815945.1"/>
    </source>
</evidence>
<reference evidence="1 2" key="1">
    <citation type="submission" date="2019-10" db="EMBL/GenBank/DDBJ databases">
        <title>Genome sequence of Phaeocystidibacter marisrubri JCM30614 (type strain).</title>
        <authorList>
            <person name="Bowman J.P."/>
        </authorList>
    </citation>
    <scope>NUCLEOTIDE SEQUENCE [LARGE SCALE GENOMIC DNA]</scope>
    <source>
        <strain evidence="1 2">JCM 30614</strain>
    </source>
</reference>
<dbReference type="AlphaFoldDB" id="A0A6L3ZDM6"/>
<gene>
    <name evidence="1" type="ORF">F8C82_09620</name>
</gene>
<dbReference type="OrthoDB" id="9766750at2"/>
<dbReference type="EMBL" id="WBVQ01000002">
    <property type="protein sequence ID" value="KAB2815945.1"/>
    <property type="molecule type" value="Genomic_DNA"/>
</dbReference>
<dbReference type="RefSeq" id="WP_151693374.1">
    <property type="nucleotide sequence ID" value="NZ_BMGX01000001.1"/>
</dbReference>
<comment type="caution">
    <text evidence="1">The sequence shown here is derived from an EMBL/GenBank/DDBJ whole genome shotgun (WGS) entry which is preliminary data.</text>
</comment>